<dbReference type="AlphaFoldDB" id="A0AAD8A1P7"/>
<name>A0AAD8A1P7_DIPPU</name>
<dbReference type="Proteomes" id="UP001233999">
    <property type="component" value="Unassembled WGS sequence"/>
</dbReference>
<dbReference type="EMBL" id="JASPKZ010004196">
    <property type="protein sequence ID" value="KAJ9590751.1"/>
    <property type="molecule type" value="Genomic_DNA"/>
</dbReference>
<comment type="caution">
    <text evidence="1">The sequence shown here is derived from an EMBL/GenBank/DDBJ whole genome shotgun (WGS) entry which is preliminary data.</text>
</comment>
<keyword evidence="2" id="KW-1185">Reference proteome</keyword>
<reference evidence="1" key="2">
    <citation type="submission" date="2023-05" db="EMBL/GenBank/DDBJ databases">
        <authorList>
            <person name="Fouks B."/>
        </authorList>
    </citation>
    <scope>NUCLEOTIDE SEQUENCE</scope>
    <source>
        <strain evidence="1">Stay&amp;Tobe</strain>
        <tissue evidence="1">Testes</tissue>
    </source>
</reference>
<organism evidence="1 2">
    <name type="scientific">Diploptera punctata</name>
    <name type="common">Pacific beetle cockroach</name>
    <dbReference type="NCBI Taxonomy" id="6984"/>
    <lineage>
        <taxon>Eukaryota</taxon>
        <taxon>Metazoa</taxon>
        <taxon>Ecdysozoa</taxon>
        <taxon>Arthropoda</taxon>
        <taxon>Hexapoda</taxon>
        <taxon>Insecta</taxon>
        <taxon>Pterygota</taxon>
        <taxon>Neoptera</taxon>
        <taxon>Polyneoptera</taxon>
        <taxon>Dictyoptera</taxon>
        <taxon>Blattodea</taxon>
        <taxon>Blaberoidea</taxon>
        <taxon>Blaberidae</taxon>
        <taxon>Diplopterinae</taxon>
        <taxon>Diploptera</taxon>
    </lineage>
</organism>
<accession>A0AAD8A1P7</accession>
<protein>
    <submittedName>
        <fullName evidence="1">Uncharacterized protein</fullName>
    </submittedName>
</protein>
<evidence type="ECO:0000313" key="1">
    <source>
        <dbReference type="EMBL" id="KAJ9590751.1"/>
    </source>
</evidence>
<proteinExistence type="predicted"/>
<evidence type="ECO:0000313" key="2">
    <source>
        <dbReference type="Proteomes" id="UP001233999"/>
    </source>
</evidence>
<sequence length="135" mass="16131">MADKKLPMDLVTTYRKDFVKLVTQRPPLHHDEKEYPDLVSGPYTEYILPAHKWDQKPVPDAKHEHPDNFFKRMWESKEVMPTYTREAEECYCVKMLNKKPHMDPPDKSTVARHYDNKNKTMSKSITVVQMINMWH</sequence>
<reference evidence="1" key="1">
    <citation type="journal article" date="2023" name="IScience">
        <title>Live-bearing cockroach genome reveals convergent evolutionary mechanisms linked to viviparity in insects and beyond.</title>
        <authorList>
            <person name="Fouks B."/>
            <person name="Harrison M.C."/>
            <person name="Mikhailova A.A."/>
            <person name="Marchal E."/>
            <person name="English S."/>
            <person name="Carruthers M."/>
            <person name="Jennings E.C."/>
            <person name="Chiamaka E.L."/>
            <person name="Frigard R.A."/>
            <person name="Pippel M."/>
            <person name="Attardo G.M."/>
            <person name="Benoit J.B."/>
            <person name="Bornberg-Bauer E."/>
            <person name="Tobe S.S."/>
        </authorList>
    </citation>
    <scope>NUCLEOTIDE SEQUENCE</scope>
    <source>
        <strain evidence="1">Stay&amp;Tobe</strain>
    </source>
</reference>
<gene>
    <name evidence="1" type="ORF">L9F63_016267</name>
</gene>